<proteinExistence type="predicted"/>
<accession>A0ABX2D7G6</accession>
<feature type="compositionally biased region" description="Basic and acidic residues" evidence="1">
    <location>
        <begin position="119"/>
        <end position="128"/>
    </location>
</feature>
<comment type="caution">
    <text evidence="2">The sequence shown here is derived from an EMBL/GenBank/DDBJ whole genome shotgun (WGS) entry which is preliminary data.</text>
</comment>
<reference evidence="2 3" key="1">
    <citation type="journal article" date="2020" name="Sci. Rep.">
        <title>A novel cyanobacterial geosmin producer, revising GeoA distribution and dispersion patterns in Bacteria.</title>
        <authorList>
            <person name="Churro C."/>
            <person name="Semedo-Aguiar A.P."/>
            <person name="Silva A.D."/>
            <person name="Pereira-Leal J.B."/>
            <person name="Leite R.B."/>
        </authorList>
    </citation>
    <scope>NUCLEOTIDE SEQUENCE [LARGE SCALE GENOMIC DNA]</scope>
    <source>
        <strain evidence="2 3">IPMA8</strain>
    </source>
</reference>
<organism evidence="2 3">
    <name type="scientific">Microcoleus asticus IPMA8</name>
    <dbReference type="NCBI Taxonomy" id="2563858"/>
    <lineage>
        <taxon>Bacteria</taxon>
        <taxon>Bacillati</taxon>
        <taxon>Cyanobacteriota</taxon>
        <taxon>Cyanophyceae</taxon>
        <taxon>Oscillatoriophycideae</taxon>
        <taxon>Oscillatoriales</taxon>
        <taxon>Microcoleaceae</taxon>
        <taxon>Microcoleus</taxon>
        <taxon>Microcoleus asticus</taxon>
    </lineage>
</organism>
<dbReference type="RefSeq" id="WP_172193274.1">
    <property type="nucleotide sequence ID" value="NZ_CAWPPK010000158.1"/>
</dbReference>
<feature type="region of interest" description="Disordered" evidence="1">
    <location>
        <begin position="109"/>
        <end position="128"/>
    </location>
</feature>
<dbReference type="Proteomes" id="UP000702425">
    <property type="component" value="Unassembled WGS sequence"/>
</dbReference>
<protein>
    <submittedName>
        <fullName evidence="2">Uncharacterized protein</fullName>
    </submittedName>
</protein>
<gene>
    <name evidence="2" type="ORF">E5S67_06296</name>
</gene>
<evidence type="ECO:0000313" key="3">
    <source>
        <dbReference type="Proteomes" id="UP000702425"/>
    </source>
</evidence>
<dbReference type="EMBL" id="SRRZ01000240">
    <property type="protein sequence ID" value="NQE38511.1"/>
    <property type="molecule type" value="Genomic_DNA"/>
</dbReference>
<feature type="compositionally biased region" description="Polar residues" evidence="1">
    <location>
        <begin position="39"/>
        <end position="49"/>
    </location>
</feature>
<feature type="region of interest" description="Disordered" evidence="1">
    <location>
        <begin position="1"/>
        <end position="61"/>
    </location>
</feature>
<feature type="compositionally biased region" description="Basic and acidic residues" evidence="1">
    <location>
        <begin position="13"/>
        <end position="25"/>
    </location>
</feature>
<keyword evidence="3" id="KW-1185">Reference proteome</keyword>
<evidence type="ECO:0000256" key="1">
    <source>
        <dbReference type="SAM" id="MobiDB-lite"/>
    </source>
</evidence>
<evidence type="ECO:0000313" key="2">
    <source>
        <dbReference type="EMBL" id="NQE38511.1"/>
    </source>
</evidence>
<sequence length="128" mass="14623">MTEDYGQKSEATGIRREEKSQELRIDAYGGEDAGRISEGSRNQRITSNRKSSKEGTGVKNTIGGILDQLLEDAEKQLAKSRECIVWYREEAKEYEQKIQNLRKLIELQDQEQQQAESSNDNRGENLAE</sequence>
<name>A0ABX2D7G6_9CYAN</name>